<proteinExistence type="predicted"/>
<keyword evidence="2" id="KW-1185">Reference proteome</keyword>
<organism evidence="1 2">
    <name type="scientific">Lactobacillus phage ATCC 8014-B2</name>
    <dbReference type="NCBI Taxonomy" id="1225795"/>
    <lineage>
        <taxon>Viruses</taxon>
        <taxon>Duplodnaviria</taxon>
        <taxon>Heunggongvirae</taxon>
        <taxon>Uroviricota</taxon>
        <taxon>Caudoviricetes</taxon>
        <taxon>Tybeckvirinae</taxon>
        <taxon>Douglaswolinvirus</taxon>
        <taxon>Douglaswolinvirus B2</taxon>
    </lineage>
</organism>
<dbReference type="Proteomes" id="UP000008061">
    <property type="component" value="Segment"/>
</dbReference>
<protein>
    <submittedName>
        <fullName evidence="1">Uncharacterized protein</fullName>
    </submittedName>
</protein>
<name>K4HZM0_9CAUD</name>
<dbReference type="EMBL" id="JX486088">
    <property type="protein sequence ID" value="AFU63071.1"/>
    <property type="molecule type" value="Genomic_DNA"/>
</dbReference>
<reference evidence="1 2" key="1">
    <citation type="journal article" date="2012" name="Appl. Environ. Microbiol.">
        <title>Characterization of Two Virulent Phages of Lactobacillus plantarum.</title>
        <authorList>
            <person name="Briggiler Marco M."/>
            <person name="Garneau J.E."/>
            <person name="Tremblay D."/>
            <person name="Quiberoni A."/>
            <person name="Moineau S."/>
        </authorList>
    </citation>
    <scope>NUCLEOTIDE SEQUENCE [LARGE SCALE GENOMIC DNA]</scope>
</reference>
<accession>K4HZM0</accession>
<evidence type="ECO:0000313" key="1">
    <source>
        <dbReference type="EMBL" id="AFU63071.1"/>
    </source>
</evidence>
<sequence>MNNVLDEYYKILLENINPKDFAERMYKEATNDGNKSEHKALLEIEYILNNVNGGEVVQGFNNSVLENCFRIAFKNVLPNFDKEFEDKVINLTINTKNSWSNYTDKFFEVIDIVKNLY</sequence>
<evidence type="ECO:0000313" key="2">
    <source>
        <dbReference type="Proteomes" id="UP000008061"/>
    </source>
</evidence>
<gene>
    <name evidence="1" type="ORF">8014-B2_004</name>
</gene>